<evidence type="ECO:0000313" key="3">
    <source>
        <dbReference type="EMBL" id="KCZ91295.1"/>
    </source>
</evidence>
<dbReference type="AlphaFoldDB" id="A0A059FKV1"/>
<gene>
    <name evidence="3" type="ORF">HJA_02115</name>
</gene>
<evidence type="ECO:0000313" key="4">
    <source>
        <dbReference type="Proteomes" id="UP000024816"/>
    </source>
</evidence>
<comment type="caution">
    <text evidence="3">The sequence shown here is derived from an EMBL/GenBank/DDBJ whole genome shotgun (WGS) entry which is preliminary data.</text>
</comment>
<dbReference type="Pfam" id="PF18557">
    <property type="entry name" value="NepR"/>
    <property type="match status" value="1"/>
</dbReference>
<dbReference type="EMBL" id="ARYJ01000001">
    <property type="protein sequence ID" value="KCZ91295.1"/>
    <property type="molecule type" value="Genomic_DNA"/>
</dbReference>
<accession>A0A059FKV1</accession>
<feature type="domain" description="Anti-sigma factor NepR" evidence="2">
    <location>
        <begin position="24"/>
        <end position="56"/>
    </location>
</feature>
<dbReference type="OrthoDB" id="7620576at2"/>
<dbReference type="PATRIC" id="fig|1280952.3.peg.429"/>
<feature type="compositionally biased region" description="Basic and acidic residues" evidence="1">
    <location>
        <begin position="1"/>
        <end position="16"/>
    </location>
</feature>
<feature type="region of interest" description="Disordered" evidence="1">
    <location>
        <begin position="1"/>
        <end position="27"/>
    </location>
</feature>
<evidence type="ECO:0000256" key="1">
    <source>
        <dbReference type="SAM" id="MobiDB-lite"/>
    </source>
</evidence>
<reference evidence="3 4" key="1">
    <citation type="journal article" date="2014" name="Antonie Van Leeuwenhoek">
        <title>Hyphomonas beringensis sp. nov. and Hyphomonas chukchiensis sp. nov., isolated from surface seawater of the Bering Sea and Chukchi Sea.</title>
        <authorList>
            <person name="Li C."/>
            <person name="Lai Q."/>
            <person name="Li G."/>
            <person name="Dong C."/>
            <person name="Wang J."/>
            <person name="Liao Y."/>
            <person name="Shao Z."/>
        </authorList>
    </citation>
    <scope>NUCLEOTIDE SEQUENCE [LARGE SCALE GENOMIC DNA]</scope>
    <source>
        <strain evidence="3 4">VP2</strain>
    </source>
</reference>
<dbReference type="InterPro" id="IPR041649">
    <property type="entry name" value="NepR"/>
</dbReference>
<dbReference type="RefSeq" id="WP_035577529.1">
    <property type="nucleotide sequence ID" value="NZ_ARYJ01000001.1"/>
</dbReference>
<sequence>MKDSSQEQDPPERPPKELPGGAAQALSSALKKTFDSLLEEPVPEKFDALIARIREEEMRRNAGNDGDKD</sequence>
<evidence type="ECO:0000259" key="2">
    <source>
        <dbReference type="Pfam" id="PF18557"/>
    </source>
</evidence>
<dbReference type="Proteomes" id="UP000024816">
    <property type="component" value="Unassembled WGS sequence"/>
</dbReference>
<proteinExistence type="predicted"/>
<name>A0A059FKV1_9PROT</name>
<organism evidence="3 4">
    <name type="scientific">Hyphomonas jannaschiana VP2</name>
    <dbReference type="NCBI Taxonomy" id="1280952"/>
    <lineage>
        <taxon>Bacteria</taxon>
        <taxon>Pseudomonadati</taxon>
        <taxon>Pseudomonadota</taxon>
        <taxon>Alphaproteobacteria</taxon>
        <taxon>Hyphomonadales</taxon>
        <taxon>Hyphomonadaceae</taxon>
        <taxon>Hyphomonas</taxon>
    </lineage>
</organism>
<protein>
    <recommendedName>
        <fullName evidence="2">Anti-sigma factor NepR domain-containing protein</fullName>
    </recommendedName>
</protein>
<keyword evidence="4" id="KW-1185">Reference proteome</keyword>